<keyword evidence="12" id="KW-1185">Reference proteome</keyword>
<dbReference type="GO" id="GO:0044550">
    <property type="term" value="P:secondary metabolite biosynthetic process"/>
    <property type="evidence" value="ECO:0007669"/>
    <property type="project" value="UniProtKB-ARBA"/>
</dbReference>
<dbReference type="Gene3D" id="1.10.1200.10">
    <property type="entry name" value="ACP-like"/>
    <property type="match status" value="3"/>
</dbReference>
<dbReference type="CDD" id="cd12116">
    <property type="entry name" value="A_NRPS_Ta1_like"/>
    <property type="match status" value="1"/>
</dbReference>
<evidence type="ECO:0000256" key="8">
    <source>
        <dbReference type="PIRSR" id="PIRSR602129-50"/>
    </source>
</evidence>
<dbReference type="Gene3D" id="3.30.300.30">
    <property type="match status" value="3"/>
</dbReference>
<evidence type="ECO:0000259" key="10">
    <source>
        <dbReference type="PROSITE" id="PS50075"/>
    </source>
</evidence>
<evidence type="ECO:0000256" key="6">
    <source>
        <dbReference type="ARBA" id="ARBA00022898"/>
    </source>
</evidence>
<feature type="domain" description="Carrier" evidence="10">
    <location>
        <begin position="961"/>
        <end position="1036"/>
    </location>
</feature>
<evidence type="ECO:0000256" key="5">
    <source>
        <dbReference type="ARBA" id="ARBA00022553"/>
    </source>
</evidence>
<dbReference type="InterPro" id="IPR000873">
    <property type="entry name" value="AMP-dep_synth/lig_dom"/>
</dbReference>
<comment type="caution">
    <text evidence="11">The sequence shown here is derived from an EMBL/GenBank/DDBJ whole genome shotgun (WGS) entry which is preliminary data.</text>
</comment>
<dbReference type="GO" id="GO:0019752">
    <property type="term" value="P:carboxylic acid metabolic process"/>
    <property type="evidence" value="ECO:0007669"/>
    <property type="project" value="InterPro"/>
</dbReference>
<dbReference type="Gene3D" id="3.30.559.30">
    <property type="entry name" value="Nonribosomal peptide synthetase, condensation domain"/>
    <property type="match status" value="3"/>
</dbReference>
<dbReference type="Pfam" id="PF13193">
    <property type="entry name" value="AMP-binding_C"/>
    <property type="match status" value="3"/>
</dbReference>
<dbReference type="GO" id="GO:0004058">
    <property type="term" value="F:aromatic-L-amino-acid decarboxylase activity"/>
    <property type="evidence" value="ECO:0007669"/>
    <property type="project" value="UniProtKB-ARBA"/>
</dbReference>
<dbReference type="InterPro" id="IPR001242">
    <property type="entry name" value="Condensation_dom"/>
</dbReference>
<dbReference type="InterPro" id="IPR020806">
    <property type="entry name" value="PKS_PP-bd"/>
</dbReference>
<keyword evidence="7" id="KW-0456">Lyase</keyword>
<dbReference type="CDD" id="cd05930">
    <property type="entry name" value="A_NRPS"/>
    <property type="match status" value="1"/>
</dbReference>
<dbReference type="GO" id="GO:0043041">
    <property type="term" value="P:amino acid activation for nonribosomal peptide biosynthetic process"/>
    <property type="evidence" value="ECO:0007669"/>
    <property type="project" value="TreeGrafter"/>
</dbReference>
<comment type="cofactor">
    <cofactor evidence="2">
        <name>pantetheine 4'-phosphate</name>
        <dbReference type="ChEBI" id="CHEBI:47942"/>
    </cofactor>
</comment>
<evidence type="ECO:0000313" key="11">
    <source>
        <dbReference type="EMBL" id="KST65997.1"/>
    </source>
</evidence>
<evidence type="ECO:0000313" key="12">
    <source>
        <dbReference type="Proteomes" id="UP000053372"/>
    </source>
</evidence>
<name>A0A0V7ZN71_9CYAN</name>
<dbReference type="Gene3D" id="3.40.50.12780">
    <property type="entry name" value="N-terminal domain of ligase-like"/>
    <property type="match status" value="1"/>
</dbReference>
<dbReference type="OrthoDB" id="9757538at2"/>
<proteinExistence type="inferred from homology"/>
<dbReference type="GO" id="GO:0030170">
    <property type="term" value="F:pyridoxal phosphate binding"/>
    <property type="evidence" value="ECO:0007669"/>
    <property type="project" value="InterPro"/>
</dbReference>
<evidence type="ECO:0000256" key="1">
    <source>
        <dbReference type="ARBA" id="ARBA00001933"/>
    </source>
</evidence>
<dbReference type="RefSeq" id="WP_058183914.1">
    <property type="nucleotide sequence ID" value="NZ_LMTZ01000101.1"/>
</dbReference>
<sequence>MQVQEITGFQLSPQQKRLWDLQQNSSTFCCQFSILIEGNLQTEILQTAIKRVVNRHDILKTNFSYLAGIKYPVMVVATESVFNWEYQDLSDLSESKIDTRIQELFRVARQEYQNLSQDYPLSLFLIKKSHERHILIITLPSLCADTKTIKNLVNQISQAYIQCCQGKKFSQEYVQYVQFSEWQNQLLVDEDAKTAKEYWKKQEINSLSALKLPGERRENNEDFVSDKLQLTLSQELTEAIFDYSQNHQISVDVLLLSCWQILIWRLTGESDIVIGTACDRRDYEELDDTLGLLATCLPIKTKFTSNLNFTQVLAAVTQTLESATEWQDYFVPEAVETNDLMAFPIGFEFANISETKFDSAEISFTLQEIYSFIEAFKVKLTCLQRNHGLIAEFYYDINYFSKETIQRLAQNFQTLLINIINNPEIPISQLGILSTSEHQQLLIDFNQTQNDYQREKGIHQLFEEQVEKTPDRVAVVFENEELTYAQLNFKANQLAHYLQKLGVKSEVVVGICVERSPKFIISLLAVLKAGAAYLPLDPSLPNEALQFRLQDAQASILIREQGNIENICITEVNLDTDRKIISQESTENPINNIQLENLVYVIYTSGSTGKPKGVAVEHQQLLNYLYGILPKLQLPANANYVTVSTFAADLGNTVIFPCLCSGGCLHIVTWQRASDPNALAGYFRHHPIDCLKIVPSQLAALLSSECWEILPRQLLILGGEAANWNLIENIKRNAPRCRILNHYGPTETTIGVLTYSVGEKVQETATVPIGKPIANTQVYILDVHLQPVPLGVAGELYIGGESLARGYLNHSELTNEKFINNPFSDTQQRLYKTGDRVRYLSDGNLEFLGRLDEQVKIRGYRIELGEISTTLSQHPAVRESVVIAREETSTQKRLVAYIVPKSHSVSDRDFRNFLKAKLPEYMIPTSFVILKALPLTVNGKLDRNALPEPEEVVSRETNFIPPRTPVEEVLAGIWAQLLGVPRIGIEDNFFELGGHSLLATQVISRIRTSFGVEIPLPQLFESANLVALAAQIQTAIRGEQQEIKTITPAPRDKNLPQSFAQQRLWFFDQFEPGSPSYNLPRAVRLQGKLNINALSASLNEIIKRHEILRTSFAIADGQPIQIISDSINLKLPIIDLQNLSPQQREAELYRLAKEEAQTGFDLTQAPLLRARLLQLDAEEHVILLTLHHIISDGWSTDILIREVATLYTAFCVGRHSPLPQLPIQYVDFAVWQRQWLEGEALKNQLAYWQKQLSGELPILQIPTDRPRPTVQTYAGKNLSFVLPKSLSEDLKTLSKREGVTLFMTLLAAFKILLYRYTSQTDILVGSPIANRNRSEIENLIGFFVNTLVLRSNLSGNPTFHNLLKQLRSVALGAYAHQDLPFEKLVEEIQPERNLSHNPLFQVMFVLQNAAMRKLELPGLEVESLENNGTIAKFDLTLVVEDVEQGLVANFEYNTDLFDDITISRLATNFEVLLTGIVANPQQHLGELPLLTTAEEHQLVEWGKGKTSQQPELCLHQLFEAQVEKTPDAIAVVFEDQKLTYKELNAKANQLAHHLRSLGVKPEVLVGICVERSLEMVIGLLAILKAGGAYIPLDPNYPKERLKFILEDTQAPVLLTQVSLLEEIPQHKAQVVCLDTDWHLIARQGQENLLCKLNTDNLAYTIYTSGSTGKPKGVQIFHSALSNFLYSMRQAPGLTSEDTLLAVTTYSFDIAALELFLPIIVGGRLVIASREVASDGMQLSAKITDSKATVMQGTPATWQLLLAADWDGNHQLKILCGGEALPSNLASKLLQQCASVWNMYGPTETTIWSAASQLKTDGEIIPISNPIANTQLYILDQYSQLVPVGVVGELCIAGQGLARGYFNRPDLTAEKFIPNPFSTEAELLYKTGDLGRYLPSGEIEYIGRIDNQVKVRGFRIELGEIEVVISQYPVVRETVVVVREDSVDSQRIVAYVVPHKEQTMAIAQLRNFLESKLPNYMVPSAFVTLEALPLTPNGKVDRKALPVPELIQVSSSNIVPASTPIENLLAGIWAEVLGIDKVGIDNNFFELGGHSLIATRVISQIRQVFQVELPLRYLFEKPTVAGLGKEIEKAIKLDSPVEATSIERIPRSQKLPLSFAQQRLWFLAQLEPDSPFYNIPAAVRLQGELNVEALQQSLNEIVRRHEALRTNFQTIEGQAVAVISEQKPLTLPILDISSLSAFEQEAEVKEQTTKEAQQPFDISSDHLLRVKLLRLSEQEHIILLTMHHIVSDAWSVGVLVQEFSLFYSNFCNEEPISKEELPVQYVDFAAWQRQWLQGEVLETQISYWLKQLENAPKVLELPTDYPRPAIQTYRGATYSFKLSKELSIALNKLSQQQGTTLFMTLLAGFQTLLWRYTAQEDILVGSPIANRNRAEIEGLIGFFVNTLVLRTNLAGNPSFEELLKRVRKVALGAYAHQDLPFELLVEQLKVERDLSHAPLFQVMFVLQNAPMSALELPGLTLTSLEGDRDTSKFDLTLYMTETLEGLVGNLEYNTDLFEVNTIQKMVVHLQTLLEGIVANPQQRLSDLPILTESEQHQLLHEWNNTEAEYPLQCIHELFEAQVEKTPDAVAVVFENQQLTYRQLNQWANQLAHYLQSLGVGSGVLVGICFEPSLEQVVSLIAVLKANGVYVPLDPNYPQERLSFMLEDSNVHILLTQESFTEKISSQNAHIVCLDKDKGTIGRESVENLNRQTTLDDLAYAIYTSGSTGKPKAVLGKVRGIVNRLHWMWETIPFAADEICCQKTSINFVDHVAEIFSPLLKGIPLMVVPDNIRGDIPQLMSLLSDQKITRIVLVPSLLKAMLDSAPQQLTKLRYLKYVFCSGEALPLALAEAFNQKLSSARLFNLYGSSEVAADVTCFEVNFWETRQRILQYFEPEVVRDATQKQVLHQKSFTKPGVSPEMLATQFQRSELPLYPLTVDDYYDNFSQEVLPYTIDTGSPTYIGHMTSALPDFMHDMSKMISRLNQNLVKIETSKSLIFLEREAIAMLHRLVYAFSGEFYEENIQRKNRNLGIITTGGTTANISALLCARNSGLLSKENSWELSKESLYKILSKKGYDDIVIIGSRLMHYSLNKAASILGLGTDNIVFIDSTDDRKLDLNLLKEKIRECRRSKLYILALVGIAGTTETGEIDPLFEMGDIAQEFGIHFHVDAAWGGATIFSDKHKGKLKGIDKADSITICGHKQLYLPQGISVCLFKDPQMLNFAETTARYQAQRDTFDVGRFTIEGSRSAISLCLHGALHIIGKKGYEILINNGIEKAQYFSRLIEQLEPFELIMEPALNIVNYRYIPEDLRAKATQKSLSDYDIQKINQLNTQIQKEQFEQGLTFVSKTTLMDSSYDTDKKIVVFRTVLSNPNTTATDLRSVLEDQLRIANQIEARSKEKGDTEATVEYFEAIHLQLADDPKTDMGEALEEYLKKNTIPIGKPISNTQIYILDKYGSLLPPGVMGELYVGGDGLAQGYLNLPELTQEKFIPNPFTKDNNKTETAAEARLYRTGDLARWLPDGNIEFVGRIDHQVKIRGFRIELGEIEAVISQHPAVQEAVVLVREDSVDFQQIVAYVVAQKEQTLTITELREFLESKLPNYMIPNALLLLEALPLTPNGKVDRKALPIPDQVRPELEAVYIPPQTEVEKTIANIWQEVLRIEEVGIYDNFFELGGHSLLVVQVHSKLQKIFQQLSLVDIFQYPTINYLAKYLTQLQEKEQFVRENVRQNKSRTASMNRRKQARQNYRITKRKSNEK</sequence>
<dbReference type="NCBIfam" id="TIGR01733">
    <property type="entry name" value="AA-adenyl-dom"/>
    <property type="match status" value="2"/>
</dbReference>
<dbReference type="FunFam" id="3.40.50.980:FF:000001">
    <property type="entry name" value="Non-ribosomal peptide synthetase"/>
    <property type="match status" value="3"/>
</dbReference>
<dbReference type="SUPFAM" id="SSF56801">
    <property type="entry name" value="Acetyl-CoA synthetase-like"/>
    <property type="match status" value="4"/>
</dbReference>
<dbReference type="InterPro" id="IPR006162">
    <property type="entry name" value="Ppantetheine_attach_site"/>
</dbReference>
<dbReference type="InterPro" id="IPR015421">
    <property type="entry name" value="PyrdxlP-dep_Trfase_major"/>
</dbReference>
<dbReference type="Gene3D" id="2.30.38.10">
    <property type="entry name" value="Luciferase, Domain 3"/>
    <property type="match status" value="2"/>
</dbReference>
<dbReference type="CDD" id="cd19531">
    <property type="entry name" value="LCL_NRPS-like"/>
    <property type="match status" value="2"/>
</dbReference>
<keyword evidence="5" id="KW-0597">Phosphoprotein</keyword>
<dbReference type="FunFam" id="1.10.1200.10:FF:000005">
    <property type="entry name" value="Nonribosomal peptide synthetase 1"/>
    <property type="match status" value="3"/>
</dbReference>
<feature type="domain" description="Carrier" evidence="10">
    <location>
        <begin position="3637"/>
        <end position="3711"/>
    </location>
</feature>
<dbReference type="Pfam" id="PF00501">
    <property type="entry name" value="AMP-binding"/>
    <property type="match status" value="4"/>
</dbReference>
<evidence type="ECO:0000256" key="4">
    <source>
        <dbReference type="ARBA" id="ARBA00022450"/>
    </source>
</evidence>
<dbReference type="InterPro" id="IPR042099">
    <property type="entry name" value="ANL_N_sf"/>
</dbReference>
<dbReference type="InterPro" id="IPR015424">
    <property type="entry name" value="PyrdxlP-dep_Trfase"/>
</dbReference>
<dbReference type="FunFam" id="2.30.38.10:FF:000001">
    <property type="entry name" value="Non-ribosomal peptide synthetase PvdI"/>
    <property type="match status" value="3"/>
</dbReference>
<evidence type="ECO:0000256" key="3">
    <source>
        <dbReference type="ARBA" id="ARBA00006432"/>
    </source>
</evidence>
<dbReference type="PANTHER" id="PTHR45527:SF1">
    <property type="entry name" value="FATTY ACID SYNTHASE"/>
    <property type="match status" value="1"/>
</dbReference>
<comment type="similarity">
    <text evidence="3">Belongs to the ATP-dependent AMP-binding enzyme family.</text>
</comment>
<feature type="compositionally biased region" description="Basic residues" evidence="9">
    <location>
        <begin position="3732"/>
        <end position="3751"/>
    </location>
</feature>
<dbReference type="SUPFAM" id="SSF47336">
    <property type="entry name" value="ACP-like"/>
    <property type="match status" value="3"/>
</dbReference>
<dbReference type="Gene3D" id="3.30.559.10">
    <property type="entry name" value="Chloramphenicol acetyltransferase-like domain"/>
    <property type="match status" value="3"/>
</dbReference>
<organism evidence="11 12">
    <name type="scientific">Mastigocoleus testarum BC008</name>
    <dbReference type="NCBI Taxonomy" id="371196"/>
    <lineage>
        <taxon>Bacteria</taxon>
        <taxon>Bacillati</taxon>
        <taxon>Cyanobacteriota</taxon>
        <taxon>Cyanophyceae</taxon>
        <taxon>Nostocales</taxon>
        <taxon>Hapalosiphonaceae</taxon>
        <taxon>Mastigocoleus</taxon>
    </lineage>
</organism>
<keyword evidence="4" id="KW-0596">Phosphopantetheine</keyword>
<dbReference type="InterPro" id="IPR009081">
    <property type="entry name" value="PP-bd_ACP"/>
</dbReference>
<dbReference type="Gene3D" id="3.90.1150.10">
    <property type="entry name" value="Aspartate Aminotransferase, domain 1"/>
    <property type="match status" value="1"/>
</dbReference>
<dbReference type="Pfam" id="PF00282">
    <property type="entry name" value="Pyridoxal_deC"/>
    <property type="match status" value="1"/>
</dbReference>
<evidence type="ECO:0000256" key="7">
    <source>
        <dbReference type="ARBA" id="ARBA00023239"/>
    </source>
</evidence>
<dbReference type="FunFam" id="3.30.559.30:FF:000001">
    <property type="entry name" value="Non-ribosomal peptide synthetase"/>
    <property type="match status" value="2"/>
</dbReference>
<dbReference type="SMART" id="SM00823">
    <property type="entry name" value="PKS_PP"/>
    <property type="match status" value="3"/>
</dbReference>
<dbReference type="InterPro" id="IPR010071">
    <property type="entry name" value="AA_adenyl_dom"/>
</dbReference>
<dbReference type="FunFam" id="3.30.300.30:FF:000010">
    <property type="entry name" value="Enterobactin synthetase component F"/>
    <property type="match status" value="3"/>
</dbReference>
<dbReference type="InterPro" id="IPR020845">
    <property type="entry name" value="AMP-binding_CS"/>
</dbReference>
<comment type="cofactor">
    <cofactor evidence="1 8">
        <name>pyridoxal 5'-phosphate</name>
        <dbReference type="ChEBI" id="CHEBI:597326"/>
    </cofactor>
</comment>
<dbReference type="Pfam" id="PF00550">
    <property type="entry name" value="PP-binding"/>
    <property type="match status" value="3"/>
</dbReference>
<dbReference type="PROSITE" id="PS50075">
    <property type="entry name" value="CARRIER"/>
    <property type="match status" value="3"/>
</dbReference>
<dbReference type="InterPro" id="IPR015422">
    <property type="entry name" value="PyrdxlP-dep_Trfase_small"/>
</dbReference>
<dbReference type="InterPro" id="IPR045851">
    <property type="entry name" value="AMP-bd_C_sf"/>
</dbReference>
<dbReference type="PROSITE" id="PS00012">
    <property type="entry name" value="PHOSPHOPANTETHEINE"/>
    <property type="match status" value="2"/>
</dbReference>
<dbReference type="NCBIfam" id="NF003417">
    <property type="entry name" value="PRK04813.1"/>
    <property type="match status" value="4"/>
</dbReference>
<dbReference type="Proteomes" id="UP000053372">
    <property type="component" value="Unassembled WGS sequence"/>
</dbReference>
<evidence type="ECO:0000256" key="9">
    <source>
        <dbReference type="SAM" id="MobiDB-lite"/>
    </source>
</evidence>
<dbReference type="GO" id="GO:0008610">
    <property type="term" value="P:lipid biosynthetic process"/>
    <property type="evidence" value="ECO:0007669"/>
    <property type="project" value="UniProtKB-ARBA"/>
</dbReference>
<dbReference type="Gene3D" id="3.40.640.10">
    <property type="entry name" value="Type I PLP-dependent aspartate aminotransferase-like (Major domain)"/>
    <property type="match status" value="1"/>
</dbReference>
<evidence type="ECO:0000256" key="2">
    <source>
        <dbReference type="ARBA" id="ARBA00001957"/>
    </source>
</evidence>
<dbReference type="GO" id="GO:0031177">
    <property type="term" value="F:phosphopantetheine binding"/>
    <property type="evidence" value="ECO:0007669"/>
    <property type="project" value="InterPro"/>
</dbReference>
<dbReference type="GO" id="GO:0005829">
    <property type="term" value="C:cytosol"/>
    <property type="evidence" value="ECO:0007669"/>
    <property type="project" value="TreeGrafter"/>
</dbReference>
<feature type="domain" description="Carrier" evidence="10">
    <location>
        <begin position="2015"/>
        <end position="2090"/>
    </location>
</feature>
<reference evidence="11 12" key="1">
    <citation type="journal article" date="2015" name="Genome Announc.">
        <title>Draft Genome of the Euendolithic (true boring) Cyanobacterium Mastigocoleus testarum strain BC008.</title>
        <authorList>
            <person name="Guida B.S."/>
            <person name="Garcia-Pichel F."/>
        </authorList>
    </citation>
    <scope>NUCLEOTIDE SEQUENCE [LARGE SCALE GENOMIC DNA]</scope>
    <source>
        <strain evidence="11 12">BC008</strain>
    </source>
</reference>
<dbReference type="FunFam" id="3.30.559.10:FF:000012">
    <property type="entry name" value="Non-ribosomal peptide synthetase"/>
    <property type="match status" value="2"/>
</dbReference>
<dbReference type="InterPro" id="IPR023213">
    <property type="entry name" value="CAT-like_dom_sf"/>
</dbReference>
<dbReference type="SUPFAM" id="SSF52777">
    <property type="entry name" value="CoA-dependent acyltransferases"/>
    <property type="match status" value="6"/>
</dbReference>
<dbReference type="Pfam" id="PF00668">
    <property type="entry name" value="Condensation"/>
    <property type="match status" value="3"/>
</dbReference>
<dbReference type="Gene3D" id="3.40.50.980">
    <property type="match status" value="6"/>
</dbReference>
<gene>
    <name evidence="11" type="ORF">BC008_23770</name>
</gene>
<dbReference type="PANTHER" id="PTHR45527">
    <property type="entry name" value="NONRIBOSOMAL PEPTIDE SYNTHETASE"/>
    <property type="match status" value="1"/>
</dbReference>
<feature type="region of interest" description="Disordered" evidence="9">
    <location>
        <begin position="3721"/>
        <end position="3751"/>
    </location>
</feature>
<dbReference type="InterPro" id="IPR025110">
    <property type="entry name" value="AMP-bd_C"/>
</dbReference>
<dbReference type="InterPro" id="IPR002129">
    <property type="entry name" value="PyrdxlP-dep_de-COase"/>
</dbReference>
<feature type="modified residue" description="N6-(pyridoxal phosphate)lysine" evidence="8">
    <location>
        <position position="3196"/>
    </location>
</feature>
<accession>A0A0V7ZN71</accession>
<protein>
    <recommendedName>
        <fullName evidence="10">Carrier domain-containing protein</fullName>
    </recommendedName>
</protein>
<dbReference type="EMBL" id="LMTZ01000101">
    <property type="protein sequence ID" value="KST65997.1"/>
    <property type="molecule type" value="Genomic_DNA"/>
</dbReference>
<dbReference type="InterPro" id="IPR036736">
    <property type="entry name" value="ACP-like_sf"/>
</dbReference>
<dbReference type="FunFam" id="3.40.50.12780:FF:000012">
    <property type="entry name" value="Non-ribosomal peptide synthetase"/>
    <property type="match status" value="2"/>
</dbReference>
<dbReference type="SUPFAM" id="SSF53383">
    <property type="entry name" value="PLP-dependent transferases"/>
    <property type="match status" value="1"/>
</dbReference>
<dbReference type="PROSITE" id="PS00455">
    <property type="entry name" value="AMP_BINDING"/>
    <property type="match status" value="1"/>
</dbReference>
<keyword evidence="6 8" id="KW-0663">Pyridoxal phosphate</keyword>